<dbReference type="GO" id="GO:0003964">
    <property type="term" value="F:RNA-directed DNA polymerase activity"/>
    <property type="evidence" value="ECO:0007669"/>
    <property type="project" value="UniProtKB-KW"/>
</dbReference>
<dbReference type="PANTHER" id="PTHR34047:SF8">
    <property type="entry name" value="PROTEIN YKFC"/>
    <property type="match status" value="1"/>
</dbReference>
<dbReference type="Gene3D" id="3.10.10.10">
    <property type="entry name" value="HIV Type 1 Reverse Transcriptase, subunit A, domain 1"/>
    <property type="match status" value="1"/>
</dbReference>
<protein>
    <submittedName>
        <fullName evidence="3">RNA-directed DNA polymerase (Reverse transcriptase)</fullName>
    </submittedName>
</protein>
<keyword evidence="3" id="KW-0548">Nucleotidyltransferase</keyword>
<reference evidence="3" key="2">
    <citation type="submission" date="2009-12" db="EMBL/GenBank/DDBJ databases">
        <authorList>
            <person name="Summers A.O."/>
            <person name="Shearer J."/>
            <person name="Wireman J."/>
        </authorList>
    </citation>
    <scope>NUCLEOTIDE SEQUENCE</scope>
    <source>
        <strain evidence="3">693-2</strain>
        <plasmid evidence="3">SAP008A</plasmid>
    </source>
</reference>
<keyword evidence="3" id="KW-0695">RNA-directed DNA polymerase</keyword>
<keyword evidence="3" id="KW-0614">Plasmid</keyword>
<geneLocation type="plasmid" evidence="3">
    <name>SAP008A</name>
</geneLocation>
<dbReference type="GO" id="GO:0006281">
    <property type="term" value="P:DNA repair"/>
    <property type="evidence" value="ECO:0007669"/>
    <property type="project" value="UniProtKB-KW"/>
</dbReference>
<reference evidence="3" key="1">
    <citation type="submission" date="2009-08" db="EMBL/GenBank/DDBJ databases">
        <authorList>
            <person name="Gill J."/>
            <person name="Borman J."/>
            <person name="Shetty J."/>
            <person name="Hostetler J."/>
            <person name="Durkin S."/>
            <person name="Montgomery B."/>
        </authorList>
    </citation>
    <scope>NUCLEOTIDE SEQUENCE</scope>
    <source>
        <strain evidence="3">693-2</strain>
        <plasmid evidence="3">SAP008A</plasmid>
    </source>
</reference>
<dbReference type="Gene3D" id="3.30.70.270">
    <property type="match status" value="1"/>
</dbReference>
<evidence type="ECO:0000313" key="3">
    <source>
        <dbReference type="EMBL" id="ADA61236.1"/>
    </source>
</evidence>
<gene>
    <name evidence="3" type="ORF">SAP008A_008</name>
</gene>
<dbReference type="Pfam" id="PF00078">
    <property type="entry name" value="RVT_1"/>
    <property type="match status" value="1"/>
</dbReference>
<dbReference type="CDD" id="cd01651">
    <property type="entry name" value="RT_G2_intron"/>
    <property type="match status" value="1"/>
</dbReference>
<sequence>MKRKLLRSQFRINRLKELKKKSITHDSAIGIDNMTYSRFKQIEQSILVKIRKEVLDESYHFKTYKEKLIIKSRNEYPRCISIPTLTDKLCLKALNETLKNYYPEYQRTKLPQEWIKELRKDLAIKGNNIFLKIDIKSFFDNVNHNLLLKKLKKRIKDKKTLSLITDAIENPTGFNSHKNYEGLPQGIAISNILSHIYLKDLDEYYDKRNDLIYIRYVDDLLILCPTITQAESLKKEMKNKLKDEFYLDINEDKGKIGNIYDEKFNFLGYEIGSINSSKNELKIVMNKKSILKIEKKIINLLTVFKKERKYTIEKMIFNLNLLITGSLIQNESHSKYKYDRRGWLFYYLQITDITVLYHLDQFVRDKIKNIDKIDNDIKLYGLKKFSKAYFEMKYNLSKTTYIFNINKVDKENKQRILKEFYNKEPDEENIDKIFRYTILNQIKNYEKDIISQIS</sequence>
<name>D2J5V5_9STAP</name>
<dbReference type="InterPro" id="IPR000477">
    <property type="entry name" value="RT_dom"/>
</dbReference>
<keyword evidence="1" id="KW-0234">DNA repair</keyword>
<feature type="domain" description="Reverse transcriptase" evidence="2">
    <location>
        <begin position="50"/>
        <end position="271"/>
    </location>
</feature>
<evidence type="ECO:0000256" key="1">
    <source>
        <dbReference type="ARBA" id="ARBA00023204"/>
    </source>
</evidence>
<organism evidence="3">
    <name type="scientific">Staphylococcus sp. 693-2</name>
    <dbReference type="NCBI Taxonomy" id="373067"/>
    <lineage>
        <taxon>Bacteria</taxon>
        <taxon>Bacillati</taxon>
        <taxon>Bacillota</taxon>
        <taxon>Bacilli</taxon>
        <taxon>Bacillales</taxon>
        <taxon>Staphylococcaceae</taxon>
        <taxon>Staphylococcus</taxon>
    </lineage>
</organism>
<dbReference type="PROSITE" id="PS50878">
    <property type="entry name" value="RT_POL"/>
    <property type="match status" value="1"/>
</dbReference>
<dbReference type="AlphaFoldDB" id="D2J5V5"/>
<evidence type="ECO:0000259" key="2">
    <source>
        <dbReference type="PROSITE" id="PS50878"/>
    </source>
</evidence>
<keyword evidence="3" id="KW-0808">Transferase</keyword>
<dbReference type="PANTHER" id="PTHR34047">
    <property type="entry name" value="NUCLEAR INTRON MATURASE 1, MITOCHONDRIAL-RELATED"/>
    <property type="match status" value="1"/>
</dbReference>
<dbReference type="InterPro" id="IPR051083">
    <property type="entry name" value="GrpII_Intron_Splice-Mob/Def"/>
</dbReference>
<dbReference type="InterPro" id="IPR043128">
    <property type="entry name" value="Rev_trsase/Diguanyl_cyclase"/>
</dbReference>
<keyword evidence="1" id="KW-0227">DNA damage</keyword>
<dbReference type="EMBL" id="GQ900376">
    <property type="protein sequence ID" value="ADA61236.1"/>
    <property type="molecule type" value="Genomic_DNA"/>
</dbReference>
<dbReference type="RefSeq" id="WP_012817952.1">
    <property type="nucleotide sequence ID" value="NC_013371.1"/>
</dbReference>
<dbReference type="SUPFAM" id="SSF56672">
    <property type="entry name" value="DNA/RNA polymerases"/>
    <property type="match status" value="1"/>
</dbReference>
<proteinExistence type="predicted"/>
<dbReference type="InterPro" id="IPR043502">
    <property type="entry name" value="DNA/RNA_pol_sf"/>
</dbReference>
<accession>D2J5V5</accession>